<reference evidence="1" key="2">
    <citation type="submission" date="2019-06" db="EMBL/GenBank/DDBJ databases">
        <title>Genomics analysis of Aphanomyces spp. identifies a new class of oomycete effector associated with host adaptation.</title>
        <authorList>
            <person name="Gaulin E."/>
        </authorList>
    </citation>
    <scope>NUCLEOTIDE SEQUENCE</scope>
    <source>
        <strain evidence="1">CBS 578.67</strain>
    </source>
</reference>
<evidence type="ECO:0000313" key="3">
    <source>
        <dbReference type="Proteomes" id="UP000332933"/>
    </source>
</evidence>
<dbReference type="EMBL" id="CAADRA010005209">
    <property type="protein sequence ID" value="VFT87032.1"/>
    <property type="molecule type" value="Genomic_DNA"/>
</dbReference>
<dbReference type="AlphaFoldDB" id="A0A485KPP2"/>
<reference evidence="2 3" key="1">
    <citation type="submission" date="2019-03" db="EMBL/GenBank/DDBJ databases">
        <authorList>
            <person name="Gaulin E."/>
            <person name="Dumas B."/>
        </authorList>
    </citation>
    <scope>NUCLEOTIDE SEQUENCE [LARGE SCALE GENOMIC DNA]</scope>
    <source>
        <strain evidence="2">CBS 568.67</strain>
    </source>
</reference>
<accession>A0A485KPP2</accession>
<proteinExistence type="predicted"/>
<name>A0A485KPP2_9STRA</name>
<dbReference type="EMBL" id="VJMH01005188">
    <property type="protein sequence ID" value="KAF0699256.1"/>
    <property type="molecule type" value="Genomic_DNA"/>
</dbReference>
<evidence type="ECO:0000313" key="1">
    <source>
        <dbReference type="EMBL" id="KAF0699256.1"/>
    </source>
</evidence>
<protein>
    <submittedName>
        <fullName evidence="2">Aste57867_10156 protein</fullName>
    </submittedName>
</protein>
<dbReference type="Proteomes" id="UP000332933">
    <property type="component" value="Unassembled WGS sequence"/>
</dbReference>
<gene>
    <name evidence="2" type="primary">Aste57867_10156</name>
    <name evidence="1" type="ORF">As57867_010117</name>
    <name evidence="2" type="ORF">ASTE57867_10156</name>
</gene>
<organism evidence="2 3">
    <name type="scientific">Aphanomyces stellatus</name>
    <dbReference type="NCBI Taxonomy" id="120398"/>
    <lineage>
        <taxon>Eukaryota</taxon>
        <taxon>Sar</taxon>
        <taxon>Stramenopiles</taxon>
        <taxon>Oomycota</taxon>
        <taxon>Saprolegniomycetes</taxon>
        <taxon>Saprolegniales</taxon>
        <taxon>Verrucalvaceae</taxon>
        <taxon>Aphanomyces</taxon>
    </lineage>
</organism>
<evidence type="ECO:0000313" key="2">
    <source>
        <dbReference type="EMBL" id="VFT87032.1"/>
    </source>
</evidence>
<sequence length="242" mass="26807">MLSTSQTALVQQHGWTYLELNLRSTPDTCFVAGETTWVAYVLNDILLVATRNATCYAAPIASALIRMATRQCTIGFIDIKLSCQSARVHIGRWQRFLLHLILQCGGGASRLRFALVWKRHRQPAKAPLLLHGVAEPFYQANSFLDGVWELDDTSCVLSGLLPFSFRGHHLTFDVKLWVLVDNVGPVQQARGSTSMQSPASAKKSLLNFDSMVEAVVIEVAVVPSRSLLAKCWVLIGSLVDRR</sequence>
<keyword evidence="3" id="KW-1185">Reference proteome</keyword>